<feature type="domain" description="HTH luxR-type" evidence="4">
    <location>
        <begin position="302"/>
        <end position="366"/>
    </location>
</feature>
<organism evidence="5 6">
    <name type="scientific">Parahaliea mediterranea</name>
    <dbReference type="NCBI Taxonomy" id="651086"/>
    <lineage>
        <taxon>Bacteria</taxon>
        <taxon>Pseudomonadati</taxon>
        <taxon>Pseudomonadota</taxon>
        <taxon>Gammaproteobacteria</taxon>
        <taxon>Cellvibrionales</taxon>
        <taxon>Halieaceae</taxon>
        <taxon>Parahaliea</taxon>
    </lineage>
</organism>
<dbReference type="Pfam" id="PF00196">
    <property type="entry name" value="GerE"/>
    <property type="match status" value="1"/>
</dbReference>
<dbReference type="InterPro" id="IPR016032">
    <property type="entry name" value="Sig_transdc_resp-reg_C-effctor"/>
</dbReference>
<dbReference type="AlphaFoldDB" id="A0A939IM54"/>
<evidence type="ECO:0000313" key="6">
    <source>
        <dbReference type="Proteomes" id="UP000664303"/>
    </source>
</evidence>
<keyword evidence="2" id="KW-0238">DNA-binding</keyword>
<protein>
    <submittedName>
        <fullName evidence="5">Helix-turn-helix transcriptional regulator</fullName>
    </submittedName>
</protein>
<reference evidence="5" key="1">
    <citation type="submission" date="2021-02" db="EMBL/GenBank/DDBJ databases">
        <title>PHA producing bacteria isolated from coastal sediment in Guangdong, Shenzhen.</title>
        <authorList>
            <person name="Zheng W."/>
            <person name="Yu S."/>
            <person name="Huang Y."/>
        </authorList>
    </citation>
    <scope>NUCLEOTIDE SEQUENCE</scope>
    <source>
        <strain evidence="5">TN14-10</strain>
    </source>
</reference>
<evidence type="ECO:0000256" key="2">
    <source>
        <dbReference type="ARBA" id="ARBA00023125"/>
    </source>
</evidence>
<dbReference type="InterPro" id="IPR000792">
    <property type="entry name" value="Tscrpt_reg_LuxR_C"/>
</dbReference>
<gene>
    <name evidence="5" type="ORF">JYP50_20885</name>
</gene>
<dbReference type="PANTHER" id="PTHR44688">
    <property type="entry name" value="DNA-BINDING TRANSCRIPTIONAL ACTIVATOR DEVR_DOSR"/>
    <property type="match status" value="1"/>
</dbReference>
<sequence length="366" mass="41129">MPHYSYSPGDALGTILDCHSLADVREKILAPTCRHLNSESGIFGLIDGQKLAAQDHFHDSYRVSAQITRLYFDQFIQSDPVIQTLGTRLRQPRQRPTIELLNLREIRSSRQLNASGYYRDFLQPFDFQHVLVLACRPSPASPDIFLLGLHRKHLDRPFNQRDIQEFRTLGKAILPVIGRFSLENRLAQLQSVIDALESDSGHRAIALLAEDGRYIYGNELANHAFSPLHGNFPGGTAGQAVLEKCRQLDKRSRGASQSPVYLEINAPGGTIECTVERRESHEGKAHYLVNARLPGVREKLYARGRSHGLSKRELEVAYELSKGLTNAQLAQSLSITVRTVETHLRSMYAKLGVHNRTELVSKLTPH</sequence>
<dbReference type="CDD" id="cd06170">
    <property type="entry name" value="LuxR_C_like"/>
    <property type="match status" value="1"/>
</dbReference>
<accession>A0A939IM54</accession>
<proteinExistence type="predicted"/>
<keyword evidence="3" id="KW-0804">Transcription</keyword>
<dbReference type="EMBL" id="JAFKCZ010000023">
    <property type="protein sequence ID" value="MBN7799066.1"/>
    <property type="molecule type" value="Genomic_DNA"/>
</dbReference>
<keyword evidence="1" id="KW-0805">Transcription regulation</keyword>
<dbReference type="PROSITE" id="PS50043">
    <property type="entry name" value="HTH_LUXR_2"/>
    <property type="match status" value="1"/>
</dbReference>
<dbReference type="Gene3D" id="1.10.10.10">
    <property type="entry name" value="Winged helix-like DNA-binding domain superfamily/Winged helix DNA-binding domain"/>
    <property type="match status" value="1"/>
</dbReference>
<dbReference type="SMART" id="SM00421">
    <property type="entry name" value="HTH_LUXR"/>
    <property type="match status" value="1"/>
</dbReference>
<dbReference type="Proteomes" id="UP000664303">
    <property type="component" value="Unassembled WGS sequence"/>
</dbReference>
<comment type="caution">
    <text evidence="5">The sequence shown here is derived from an EMBL/GenBank/DDBJ whole genome shotgun (WGS) entry which is preliminary data.</text>
</comment>
<dbReference type="GO" id="GO:0003677">
    <property type="term" value="F:DNA binding"/>
    <property type="evidence" value="ECO:0007669"/>
    <property type="project" value="UniProtKB-KW"/>
</dbReference>
<evidence type="ECO:0000259" key="4">
    <source>
        <dbReference type="PROSITE" id="PS50043"/>
    </source>
</evidence>
<evidence type="ECO:0000256" key="3">
    <source>
        <dbReference type="ARBA" id="ARBA00023163"/>
    </source>
</evidence>
<dbReference type="PRINTS" id="PR00038">
    <property type="entry name" value="HTHLUXR"/>
</dbReference>
<dbReference type="InterPro" id="IPR036388">
    <property type="entry name" value="WH-like_DNA-bd_sf"/>
</dbReference>
<name>A0A939IM54_9GAMM</name>
<dbReference type="GO" id="GO:0006355">
    <property type="term" value="P:regulation of DNA-templated transcription"/>
    <property type="evidence" value="ECO:0007669"/>
    <property type="project" value="InterPro"/>
</dbReference>
<evidence type="ECO:0000256" key="1">
    <source>
        <dbReference type="ARBA" id="ARBA00023015"/>
    </source>
</evidence>
<dbReference type="RefSeq" id="WP_206562514.1">
    <property type="nucleotide sequence ID" value="NZ_JAFKCZ010000023.1"/>
</dbReference>
<dbReference type="PANTHER" id="PTHR44688:SF16">
    <property type="entry name" value="DNA-BINDING TRANSCRIPTIONAL ACTIVATOR DEVR_DOSR"/>
    <property type="match status" value="1"/>
</dbReference>
<keyword evidence="6" id="KW-1185">Reference proteome</keyword>
<evidence type="ECO:0000313" key="5">
    <source>
        <dbReference type="EMBL" id="MBN7799066.1"/>
    </source>
</evidence>
<dbReference type="SUPFAM" id="SSF46894">
    <property type="entry name" value="C-terminal effector domain of the bipartite response regulators"/>
    <property type="match status" value="1"/>
</dbReference>